<sequence length="254" mass="28373">MDAVLNLPLKQLEDKHRQSIADEDAFRAEKKINPAYLGNIYHSANHGANIPEELNCSLFIYNLPAHMTEKSLIEALLPHAPFDRIYALSVTPPSAGSFSDTSIAKITTFTRAGAEKLYNFIHAGWLAISGQQTRVRWNQIKVAAFPGDEYLSRVLLISGPKDVVTIPNLTAHLSRGIAYQLEAATVKQETADIRLIEWRFCSFRAQASSAKLLLRWELPAVTTRFGVDPLAVPLRAVPAGPRRFPPWDRSTEWV</sequence>
<proteinExistence type="predicted"/>
<dbReference type="AlphaFoldDB" id="A0AAJ0MLA2"/>
<reference evidence="1" key="2">
    <citation type="submission" date="2023-06" db="EMBL/GenBank/DDBJ databases">
        <authorList>
            <consortium name="Lawrence Berkeley National Laboratory"/>
            <person name="Haridas S."/>
            <person name="Hensen N."/>
            <person name="Bonometti L."/>
            <person name="Westerberg I."/>
            <person name="Brannstrom I.O."/>
            <person name="Guillou S."/>
            <person name="Cros-Aarteil S."/>
            <person name="Calhoun S."/>
            <person name="Kuo A."/>
            <person name="Mondo S."/>
            <person name="Pangilinan J."/>
            <person name="Riley R."/>
            <person name="Labutti K."/>
            <person name="Andreopoulos B."/>
            <person name="Lipzen A."/>
            <person name="Chen C."/>
            <person name="Yanf M."/>
            <person name="Daum C."/>
            <person name="Ng V."/>
            <person name="Clum A."/>
            <person name="Steindorff A."/>
            <person name="Ohm R."/>
            <person name="Martin F."/>
            <person name="Silar P."/>
            <person name="Natvig D."/>
            <person name="Lalanne C."/>
            <person name="Gautier V."/>
            <person name="Ament-Velasquez S.L."/>
            <person name="Kruys A."/>
            <person name="Hutchinson M.I."/>
            <person name="Powell A.J."/>
            <person name="Barry K."/>
            <person name="Miller A.N."/>
            <person name="Grigoriev I.V."/>
            <person name="Debuchy R."/>
            <person name="Gladieux P."/>
            <person name="Thoren M.H."/>
            <person name="Johannesson H."/>
        </authorList>
    </citation>
    <scope>NUCLEOTIDE SEQUENCE</scope>
    <source>
        <strain evidence="1">CBS 955.72</strain>
    </source>
</reference>
<organism evidence="1 2">
    <name type="scientific">Lasiosphaeria hispida</name>
    <dbReference type="NCBI Taxonomy" id="260671"/>
    <lineage>
        <taxon>Eukaryota</taxon>
        <taxon>Fungi</taxon>
        <taxon>Dikarya</taxon>
        <taxon>Ascomycota</taxon>
        <taxon>Pezizomycotina</taxon>
        <taxon>Sordariomycetes</taxon>
        <taxon>Sordariomycetidae</taxon>
        <taxon>Sordariales</taxon>
        <taxon>Lasiosphaeriaceae</taxon>
        <taxon>Lasiosphaeria</taxon>
    </lineage>
</organism>
<reference evidence="1" key="1">
    <citation type="journal article" date="2023" name="Mol. Phylogenet. Evol.">
        <title>Genome-scale phylogeny and comparative genomics of the fungal order Sordariales.</title>
        <authorList>
            <person name="Hensen N."/>
            <person name="Bonometti L."/>
            <person name="Westerberg I."/>
            <person name="Brannstrom I.O."/>
            <person name="Guillou S."/>
            <person name="Cros-Aarteil S."/>
            <person name="Calhoun S."/>
            <person name="Haridas S."/>
            <person name="Kuo A."/>
            <person name="Mondo S."/>
            <person name="Pangilinan J."/>
            <person name="Riley R."/>
            <person name="LaButti K."/>
            <person name="Andreopoulos B."/>
            <person name="Lipzen A."/>
            <person name="Chen C."/>
            <person name="Yan M."/>
            <person name="Daum C."/>
            <person name="Ng V."/>
            <person name="Clum A."/>
            <person name="Steindorff A."/>
            <person name="Ohm R.A."/>
            <person name="Martin F."/>
            <person name="Silar P."/>
            <person name="Natvig D.O."/>
            <person name="Lalanne C."/>
            <person name="Gautier V."/>
            <person name="Ament-Velasquez S.L."/>
            <person name="Kruys A."/>
            <person name="Hutchinson M.I."/>
            <person name="Powell A.J."/>
            <person name="Barry K."/>
            <person name="Miller A.N."/>
            <person name="Grigoriev I.V."/>
            <person name="Debuchy R."/>
            <person name="Gladieux P."/>
            <person name="Hiltunen Thoren M."/>
            <person name="Johannesson H."/>
        </authorList>
    </citation>
    <scope>NUCLEOTIDE SEQUENCE</scope>
    <source>
        <strain evidence="1">CBS 955.72</strain>
    </source>
</reference>
<evidence type="ECO:0008006" key="3">
    <source>
        <dbReference type="Google" id="ProtNLM"/>
    </source>
</evidence>
<keyword evidence="2" id="KW-1185">Reference proteome</keyword>
<dbReference type="EMBL" id="JAUIQD010000001">
    <property type="protein sequence ID" value="KAK3364639.1"/>
    <property type="molecule type" value="Genomic_DNA"/>
</dbReference>
<evidence type="ECO:0000313" key="1">
    <source>
        <dbReference type="EMBL" id="KAK3364639.1"/>
    </source>
</evidence>
<protein>
    <recommendedName>
        <fullName evidence="3">RRM domain-containing protein</fullName>
    </recommendedName>
</protein>
<dbReference type="Proteomes" id="UP001275084">
    <property type="component" value="Unassembled WGS sequence"/>
</dbReference>
<accession>A0AAJ0MLA2</accession>
<comment type="caution">
    <text evidence="1">The sequence shown here is derived from an EMBL/GenBank/DDBJ whole genome shotgun (WGS) entry which is preliminary data.</text>
</comment>
<gene>
    <name evidence="1" type="ORF">B0T25DRAFT_444583</name>
</gene>
<evidence type="ECO:0000313" key="2">
    <source>
        <dbReference type="Proteomes" id="UP001275084"/>
    </source>
</evidence>
<name>A0AAJ0MLA2_9PEZI</name>